<dbReference type="Pfam" id="PF00436">
    <property type="entry name" value="SSB"/>
    <property type="match status" value="1"/>
</dbReference>
<dbReference type="Proteomes" id="UP000664382">
    <property type="component" value="Unassembled WGS sequence"/>
</dbReference>
<dbReference type="InterPro" id="IPR000424">
    <property type="entry name" value="Primosome_PriB/ssb"/>
</dbReference>
<evidence type="ECO:0000313" key="4">
    <source>
        <dbReference type="Proteomes" id="UP000664382"/>
    </source>
</evidence>
<accession>A0A939MNQ1</accession>
<dbReference type="RefSeq" id="WP_208098935.1">
    <property type="nucleotide sequence ID" value="NZ_JAGDYM010000019.1"/>
</dbReference>
<dbReference type="SUPFAM" id="SSF50249">
    <property type="entry name" value="Nucleic acid-binding proteins"/>
    <property type="match status" value="1"/>
</dbReference>
<keyword evidence="1 2" id="KW-0238">DNA-binding</keyword>
<name>A0A939MNQ1_9MICO</name>
<organism evidence="3 4">
    <name type="scientific">Leucobacter weissii</name>
    <dbReference type="NCBI Taxonomy" id="1983706"/>
    <lineage>
        <taxon>Bacteria</taxon>
        <taxon>Bacillati</taxon>
        <taxon>Actinomycetota</taxon>
        <taxon>Actinomycetes</taxon>
        <taxon>Micrococcales</taxon>
        <taxon>Microbacteriaceae</taxon>
        <taxon>Leucobacter</taxon>
    </lineage>
</organism>
<keyword evidence="4" id="KW-1185">Reference proteome</keyword>
<dbReference type="EMBL" id="JAGDYM010000019">
    <property type="protein sequence ID" value="MBO1903195.1"/>
    <property type="molecule type" value="Genomic_DNA"/>
</dbReference>
<sequence length="119" mass="13143">MSFITFTGNLAKTPELRTDKNNRPYTFARVIRTDRVRNSSGEFEDGGTEGYDVAVWGADAEALCELAERCGNIRVTVSGEELLEVYTPEGGEPRIVRKVLDADVSVSLRGQTVTVEKRS</sequence>
<evidence type="ECO:0000256" key="2">
    <source>
        <dbReference type="PROSITE-ProRule" id="PRU00252"/>
    </source>
</evidence>
<comment type="caution">
    <text evidence="3">The sequence shown here is derived from an EMBL/GenBank/DDBJ whole genome shotgun (WGS) entry which is preliminary data.</text>
</comment>
<dbReference type="AlphaFoldDB" id="A0A939MNQ1"/>
<evidence type="ECO:0000256" key="1">
    <source>
        <dbReference type="ARBA" id="ARBA00023125"/>
    </source>
</evidence>
<reference evidence="3" key="1">
    <citation type="submission" date="2021-03" db="EMBL/GenBank/DDBJ databases">
        <title>Leucobacter chromiisoli sp. nov., isolated from chromium-containing soil of chemical plant.</title>
        <authorList>
            <person name="Xu Z."/>
        </authorList>
    </citation>
    <scope>NUCLEOTIDE SEQUENCE</scope>
    <source>
        <strain evidence="3">S27</strain>
    </source>
</reference>
<dbReference type="Gene3D" id="2.40.50.140">
    <property type="entry name" value="Nucleic acid-binding proteins"/>
    <property type="match status" value="1"/>
</dbReference>
<proteinExistence type="predicted"/>
<protein>
    <submittedName>
        <fullName evidence="3">Single-stranded DNA-binding protein</fullName>
    </submittedName>
</protein>
<dbReference type="PROSITE" id="PS50935">
    <property type="entry name" value="SSB"/>
    <property type="match status" value="1"/>
</dbReference>
<gene>
    <name evidence="3" type="ORF">J4H92_14720</name>
</gene>
<dbReference type="InterPro" id="IPR012340">
    <property type="entry name" value="NA-bd_OB-fold"/>
</dbReference>
<dbReference type="GO" id="GO:0003697">
    <property type="term" value="F:single-stranded DNA binding"/>
    <property type="evidence" value="ECO:0007669"/>
    <property type="project" value="InterPro"/>
</dbReference>
<evidence type="ECO:0000313" key="3">
    <source>
        <dbReference type="EMBL" id="MBO1903195.1"/>
    </source>
</evidence>